<dbReference type="Proteomes" id="UP000193719">
    <property type="component" value="Unassembled WGS sequence"/>
</dbReference>
<accession>A0A1Y1V5S6</accession>
<feature type="compositionally biased region" description="Polar residues" evidence="1">
    <location>
        <begin position="503"/>
        <end position="512"/>
    </location>
</feature>
<dbReference type="EMBL" id="MCFH01000031">
    <property type="protein sequence ID" value="ORX47274.1"/>
    <property type="molecule type" value="Genomic_DNA"/>
</dbReference>
<sequence>MHDLVYSRTDRNVLLNVNPCISMKPLVGLLLKSIEVVVNEKTNSSRDKKLEGNLLENGKDSDKVFMDINMTESPQESASNINIRTEDDSIYNEELTENLSNKNSNYIDTKSNHENVNITKEGKFPKDLVFKSDELQQLYNSISQDLKLIENLTRSHKESTEPISYSNDQSETLFITNQNIEISEFDKENIKLEENGNNINGIMFTDSMSKLYKDIMDNNDLFTESTAGINKTTGDKATYSDTPLKKEINTSSSNDYYLSEVFSYSKSLDSDRYFNYSNKNKHTINGDNKSNNDVTSNTNGIKFHSGPPVILHRNSSLNNKRKVNKIIQTNDDQKETKEKDTESEQFQYAIKLSESDEIDEKSDENLEIIGKIDNINREKVIEKIDDSINNNLLSPLDEIDAIDNKLNNNKIIAKLPMIPKRSTSMSKKSKSSIIFSYNNEYSLSSPTINNNNNNNNSVKDISSNCRNSINDKSNDNYYHEKSFKIESPQIKSVNNEEPRNKLTNDANNSNQNGKDKRNTRDMFNNYKTFSISSFDSDKRHSFDNTNLSRSYDNEIDIYKTPKIKSPRLVESPKLIESQTSNDNSTISSSGAYTSYSYKKHTISPLSIEIPERPKHMVKKKSSKLTNIFKTLSPKSSSSHMGKKYNKNEFDDFPGKVLFDDDSDSDFIQNNTKSKRFSISKLKNKVIKKASKDNYRKNKDLEKVSNNVNKKYRHTIASFNLLSPEMTDHAQEQTLKTETEITPPSVKSNFKNDKNRRISHPSIQRTDLPSSPLIKPEIFKKNNNSVSSFKIVKHDIDENEVKQCAFNGINGILKNELIDNQEEGLYIEEDEWIDESKYDINNKSNTRKDKRKKKIKNYIRGKNQKKGNLNKERNNKKLIDTQNSILNRNASKGIKRNISQGSIHYTRSTKKYTVIKSRPTLLSERSKGSVRILEQNSFKNKIQTNTSPDIHNQSIVIVEPPLLSPNHSHSLSKTDMSFSSVVSRNSSVKMKRNVVKRFLHINLKKRQNKQSSNKTIRNTIKNNS</sequence>
<dbReference type="AlphaFoldDB" id="A0A1Y1V5S6"/>
<feature type="region of interest" description="Disordered" evidence="1">
    <location>
        <begin position="482"/>
        <end position="521"/>
    </location>
</feature>
<feature type="compositionally biased region" description="Polar residues" evidence="1">
    <location>
        <begin position="284"/>
        <end position="300"/>
    </location>
</feature>
<feature type="region of interest" description="Disordered" evidence="1">
    <location>
        <begin position="444"/>
        <end position="467"/>
    </location>
</feature>
<protein>
    <submittedName>
        <fullName evidence="2">Uncharacterized protein</fullName>
    </submittedName>
</protein>
<organism evidence="2 3">
    <name type="scientific">Piromyces finnis</name>
    <dbReference type="NCBI Taxonomy" id="1754191"/>
    <lineage>
        <taxon>Eukaryota</taxon>
        <taxon>Fungi</taxon>
        <taxon>Fungi incertae sedis</taxon>
        <taxon>Chytridiomycota</taxon>
        <taxon>Chytridiomycota incertae sedis</taxon>
        <taxon>Neocallimastigomycetes</taxon>
        <taxon>Neocallimastigales</taxon>
        <taxon>Neocallimastigaceae</taxon>
        <taxon>Piromyces</taxon>
    </lineage>
</organism>
<feature type="compositionally biased region" description="Polar residues" evidence="1">
    <location>
        <begin position="457"/>
        <end position="467"/>
    </location>
</feature>
<name>A0A1Y1V5S6_9FUNG</name>
<dbReference type="STRING" id="1754191.A0A1Y1V5S6"/>
<feature type="region of interest" description="Disordered" evidence="1">
    <location>
        <begin position="284"/>
        <end position="308"/>
    </location>
</feature>
<proteinExistence type="predicted"/>
<evidence type="ECO:0000256" key="1">
    <source>
        <dbReference type="SAM" id="MobiDB-lite"/>
    </source>
</evidence>
<evidence type="ECO:0000313" key="3">
    <source>
        <dbReference type="Proteomes" id="UP000193719"/>
    </source>
</evidence>
<reference evidence="2 3" key="1">
    <citation type="submission" date="2016-08" db="EMBL/GenBank/DDBJ databases">
        <title>Genomes of anaerobic fungi encode conserved fungal cellulosomes for biomass hydrolysis.</title>
        <authorList>
            <consortium name="DOE Joint Genome Institute"/>
            <person name="Haitjema C.H."/>
            <person name="Gilmore S.P."/>
            <person name="Henske J.K."/>
            <person name="Solomon K.V."/>
            <person name="De Groot R."/>
            <person name="Kuo A."/>
            <person name="Mondo S.J."/>
            <person name="Salamov A.A."/>
            <person name="Labutti K."/>
            <person name="Zhao Z."/>
            <person name="Chiniquy J."/>
            <person name="Barry K."/>
            <person name="Brewer H.M."/>
            <person name="Purvine S.O."/>
            <person name="Wright A.T."/>
            <person name="Boxma B."/>
            <person name="Van Alen T."/>
            <person name="Hackstein J.H."/>
            <person name="Baker S.E."/>
            <person name="Grigoriev I.V."/>
            <person name="O'Malley M.A."/>
        </authorList>
    </citation>
    <scope>NUCLEOTIDE SEQUENCE [LARGE SCALE GENOMIC DNA]</scope>
    <source>
        <strain evidence="3">finn</strain>
    </source>
</reference>
<reference evidence="2 3" key="2">
    <citation type="submission" date="2016-08" db="EMBL/GenBank/DDBJ databases">
        <title>Pervasive Adenine N6-methylation of Active Genes in Fungi.</title>
        <authorList>
            <consortium name="DOE Joint Genome Institute"/>
            <person name="Mondo S.J."/>
            <person name="Dannebaum R.O."/>
            <person name="Kuo R.C."/>
            <person name="Labutti K."/>
            <person name="Haridas S."/>
            <person name="Kuo A."/>
            <person name="Salamov A."/>
            <person name="Ahrendt S.R."/>
            <person name="Lipzen A."/>
            <person name="Sullivan W."/>
            <person name="Andreopoulos W.B."/>
            <person name="Clum A."/>
            <person name="Lindquist E."/>
            <person name="Daum C."/>
            <person name="Ramamoorthy G.K."/>
            <person name="Gryganskyi A."/>
            <person name="Culley D."/>
            <person name="Magnuson J.K."/>
            <person name="James T.Y."/>
            <person name="O'Malley M.A."/>
            <person name="Stajich J.E."/>
            <person name="Spatafora J.W."/>
            <person name="Visel A."/>
            <person name="Grigoriev I.V."/>
        </authorList>
    </citation>
    <scope>NUCLEOTIDE SEQUENCE [LARGE SCALE GENOMIC DNA]</scope>
    <source>
        <strain evidence="3">finn</strain>
    </source>
</reference>
<keyword evidence="3" id="KW-1185">Reference proteome</keyword>
<comment type="caution">
    <text evidence="2">The sequence shown here is derived from an EMBL/GenBank/DDBJ whole genome shotgun (WGS) entry which is preliminary data.</text>
</comment>
<dbReference type="OrthoDB" id="10560144at2759"/>
<gene>
    <name evidence="2" type="ORF">BCR36DRAFT_295671</name>
</gene>
<evidence type="ECO:0000313" key="2">
    <source>
        <dbReference type="EMBL" id="ORX47274.1"/>
    </source>
</evidence>